<gene>
    <name evidence="4" type="ORF">KEM09_01025</name>
</gene>
<evidence type="ECO:0000256" key="1">
    <source>
        <dbReference type="ARBA" id="ARBA00022898"/>
    </source>
</evidence>
<protein>
    <submittedName>
        <fullName evidence="4">DegT/DnrJ/EryC1/StrS family aminotransferase</fullName>
    </submittedName>
</protein>
<keyword evidence="4" id="KW-0808">Transferase</keyword>
<comment type="caution">
    <text evidence="4">The sequence shown here is derived from an EMBL/GenBank/DDBJ whole genome shotgun (WGS) entry which is preliminary data.</text>
</comment>
<dbReference type="Gene3D" id="3.40.640.10">
    <property type="entry name" value="Type I PLP-dependent aspartate aminotransferase-like (Major domain)"/>
    <property type="match status" value="1"/>
</dbReference>
<evidence type="ECO:0000256" key="2">
    <source>
        <dbReference type="ARBA" id="ARBA00037999"/>
    </source>
</evidence>
<reference evidence="4 5" key="1">
    <citation type="journal article" date="2014" name="Int. J. Syst. Evol. Microbiol.">
        <title>Carboxylicivirga gen. nov. in the family Marinilabiliaceae with two novel species, Carboxylicivirga mesophila sp. nov. and Carboxylicivirga taeanensis sp. nov., and reclassification of Cytophaga fermentans as Saccharicrinis fermentans gen. nov., comb. nov.</title>
        <authorList>
            <person name="Yang S.H."/>
            <person name="Seo H.S."/>
            <person name="Woo J.H."/>
            <person name="Oh H.M."/>
            <person name="Jang H."/>
            <person name="Lee J.H."/>
            <person name="Kim S.J."/>
            <person name="Kwon K.K."/>
        </authorList>
    </citation>
    <scope>NUCLEOTIDE SEQUENCE [LARGE SCALE GENOMIC DNA]</scope>
    <source>
        <strain evidence="4 5">JCM 18290</strain>
    </source>
</reference>
<dbReference type="PANTHER" id="PTHR30244:SF36">
    <property type="entry name" value="3-OXO-GLUCOSE-6-PHOSPHATE:GLUTAMATE AMINOTRANSFERASE"/>
    <property type="match status" value="1"/>
</dbReference>
<dbReference type="PANTHER" id="PTHR30244">
    <property type="entry name" value="TRANSAMINASE"/>
    <property type="match status" value="1"/>
</dbReference>
<dbReference type="Gene3D" id="3.90.1150.10">
    <property type="entry name" value="Aspartate Aminotransferase, domain 1"/>
    <property type="match status" value="1"/>
</dbReference>
<dbReference type="SUPFAM" id="SSF53383">
    <property type="entry name" value="PLP-dependent transferases"/>
    <property type="match status" value="1"/>
</dbReference>
<dbReference type="InterPro" id="IPR015424">
    <property type="entry name" value="PyrdxlP-dep_Trfase"/>
</dbReference>
<dbReference type="Pfam" id="PF01041">
    <property type="entry name" value="DegT_DnrJ_EryC1"/>
    <property type="match status" value="1"/>
</dbReference>
<sequence length="372" mass="41216">MQIPFLELKRVNHSYHDEFQRVFSEVLEAGWYLQGEQNKLFAQELSAIIEASVIGTGNGLDALRLIFRAYKELGQLADGDEVIVPANTYIASILAVSDNNLKPVLIEPEPDTFNIDSSLIEAHISSKTRAILVVHLYGLIAGMDEINAIAKRNNLLVIEDNAQAIGASYGGRMSGNLGHAAAFSFYPGKNIGALGDGGAVSSNDNQLIQVVGSLANYGSSEKYINEFKGFNSRLDEVQAAFLRIKLKDLSAITDARRAIACEYLNRINNKYLTLPKKPINDKHHAWHLFVIRTHYRDELMAYLANQGIGTMIHYPVPPHLQKAYSELKNMNLPITGELHKTVLSIPLHQCLSAIEVDYIIDALNRFCPNAAE</sequence>
<evidence type="ECO:0000256" key="3">
    <source>
        <dbReference type="RuleBase" id="RU004508"/>
    </source>
</evidence>
<comment type="similarity">
    <text evidence="2 3">Belongs to the DegT/DnrJ/EryC1 family.</text>
</comment>
<dbReference type="RefSeq" id="WP_212223981.1">
    <property type="nucleotide sequence ID" value="NZ_JAGUCN010000001.1"/>
</dbReference>
<dbReference type="InterPro" id="IPR015422">
    <property type="entry name" value="PyrdxlP-dep_Trfase_small"/>
</dbReference>
<evidence type="ECO:0000313" key="4">
    <source>
        <dbReference type="EMBL" id="MBS2209966.1"/>
    </source>
</evidence>
<dbReference type="EMBL" id="JAGUCN010000001">
    <property type="protein sequence ID" value="MBS2209966.1"/>
    <property type="molecule type" value="Genomic_DNA"/>
</dbReference>
<keyword evidence="5" id="KW-1185">Reference proteome</keyword>
<dbReference type="GO" id="GO:0008483">
    <property type="term" value="F:transaminase activity"/>
    <property type="evidence" value="ECO:0007669"/>
    <property type="project" value="UniProtKB-KW"/>
</dbReference>
<organism evidence="4 5">
    <name type="scientific">Carboxylicivirga mesophila</name>
    <dbReference type="NCBI Taxonomy" id="1166478"/>
    <lineage>
        <taxon>Bacteria</taxon>
        <taxon>Pseudomonadati</taxon>
        <taxon>Bacteroidota</taxon>
        <taxon>Bacteroidia</taxon>
        <taxon>Marinilabiliales</taxon>
        <taxon>Marinilabiliaceae</taxon>
        <taxon>Carboxylicivirga</taxon>
    </lineage>
</organism>
<dbReference type="CDD" id="cd00616">
    <property type="entry name" value="AHBA_syn"/>
    <property type="match status" value="1"/>
</dbReference>
<dbReference type="InterPro" id="IPR015421">
    <property type="entry name" value="PyrdxlP-dep_Trfase_major"/>
</dbReference>
<accession>A0ABS5K4M8</accession>
<name>A0ABS5K4M8_9BACT</name>
<dbReference type="InterPro" id="IPR000653">
    <property type="entry name" value="DegT/StrS_aminotransferase"/>
</dbReference>
<proteinExistence type="inferred from homology"/>
<dbReference type="Proteomes" id="UP000721861">
    <property type="component" value="Unassembled WGS sequence"/>
</dbReference>
<dbReference type="PIRSF" id="PIRSF000390">
    <property type="entry name" value="PLP_StrS"/>
    <property type="match status" value="1"/>
</dbReference>
<evidence type="ECO:0000313" key="5">
    <source>
        <dbReference type="Proteomes" id="UP000721861"/>
    </source>
</evidence>
<keyword evidence="4" id="KW-0032">Aminotransferase</keyword>
<keyword evidence="1 3" id="KW-0663">Pyridoxal phosphate</keyword>